<feature type="region of interest" description="Disordered" evidence="3">
    <location>
        <begin position="329"/>
        <end position="349"/>
    </location>
</feature>
<evidence type="ECO:0000313" key="6">
    <source>
        <dbReference type="Proteomes" id="UP000007264"/>
    </source>
</evidence>
<feature type="compositionally biased region" description="Polar residues" evidence="3">
    <location>
        <begin position="337"/>
        <end position="349"/>
    </location>
</feature>
<reference evidence="5 6" key="1">
    <citation type="journal article" date="2012" name="Genome Biol.">
        <title>The genome of the polar eukaryotic microalga coccomyxa subellipsoidea reveals traits of cold adaptation.</title>
        <authorList>
            <person name="Blanc G."/>
            <person name="Agarkova I."/>
            <person name="Grimwood J."/>
            <person name="Kuo A."/>
            <person name="Brueggeman A."/>
            <person name="Dunigan D."/>
            <person name="Gurnon J."/>
            <person name="Ladunga I."/>
            <person name="Lindquist E."/>
            <person name="Lucas S."/>
            <person name="Pangilinan J."/>
            <person name="Proschold T."/>
            <person name="Salamov A."/>
            <person name="Schmutz J."/>
            <person name="Weeks D."/>
            <person name="Yamada T."/>
            <person name="Claverie J.M."/>
            <person name="Grigoriev I."/>
            <person name="Van Etten J."/>
            <person name="Lomsadze A."/>
            <person name="Borodovsky M."/>
        </authorList>
    </citation>
    <scope>NUCLEOTIDE SEQUENCE [LARGE SCALE GENOMIC DNA]</scope>
    <source>
        <strain evidence="5 6">C-169</strain>
    </source>
</reference>
<dbReference type="PANTHER" id="PTHR13255">
    <property type="entry name" value="ATAXIN-10"/>
    <property type="match status" value="1"/>
</dbReference>
<dbReference type="GeneID" id="17038923"/>
<dbReference type="GO" id="GO:0051301">
    <property type="term" value="P:cell division"/>
    <property type="evidence" value="ECO:0007669"/>
    <property type="project" value="UniProtKB-KW"/>
</dbReference>
<feature type="region of interest" description="Disordered" evidence="3">
    <location>
        <begin position="1"/>
        <end position="25"/>
    </location>
</feature>
<dbReference type="eggNOG" id="KOG2676">
    <property type="taxonomic scope" value="Eukaryota"/>
</dbReference>
<evidence type="ECO:0000256" key="1">
    <source>
        <dbReference type="ARBA" id="ARBA00022618"/>
    </source>
</evidence>
<comment type="caution">
    <text evidence="5">The sequence shown here is derived from an EMBL/GenBank/DDBJ whole genome shotgun (WGS) entry which is preliminary data.</text>
</comment>
<dbReference type="OrthoDB" id="379794at2759"/>
<dbReference type="PANTHER" id="PTHR13255:SF0">
    <property type="entry name" value="ATAXIN-10"/>
    <property type="match status" value="1"/>
</dbReference>
<keyword evidence="2" id="KW-0131">Cell cycle</keyword>
<dbReference type="Pfam" id="PF09759">
    <property type="entry name" value="Atx10homo_assoc"/>
    <property type="match status" value="1"/>
</dbReference>
<dbReference type="GO" id="GO:0005829">
    <property type="term" value="C:cytosol"/>
    <property type="evidence" value="ECO:0007669"/>
    <property type="project" value="TreeGrafter"/>
</dbReference>
<dbReference type="InterPro" id="IPR011989">
    <property type="entry name" value="ARM-like"/>
</dbReference>
<organism evidence="5 6">
    <name type="scientific">Coccomyxa subellipsoidea (strain C-169)</name>
    <name type="common">Green microalga</name>
    <dbReference type="NCBI Taxonomy" id="574566"/>
    <lineage>
        <taxon>Eukaryota</taxon>
        <taxon>Viridiplantae</taxon>
        <taxon>Chlorophyta</taxon>
        <taxon>core chlorophytes</taxon>
        <taxon>Trebouxiophyceae</taxon>
        <taxon>Trebouxiophyceae incertae sedis</taxon>
        <taxon>Coccomyxaceae</taxon>
        <taxon>Coccomyxa</taxon>
        <taxon>Coccomyxa subellipsoidea</taxon>
    </lineage>
</organism>
<keyword evidence="6" id="KW-1185">Reference proteome</keyword>
<evidence type="ECO:0000313" key="5">
    <source>
        <dbReference type="EMBL" id="EIE20944.1"/>
    </source>
</evidence>
<evidence type="ECO:0000256" key="3">
    <source>
        <dbReference type="SAM" id="MobiDB-lite"/>
    </source>
</evidence>
<dbReference type="SUPFAM" id="SSF48371">
    <property type="entry name" value="ARM repeat"/>
    <property type="match status" value="1"/>
</dbReference>
<dbReference type="AlphaFoldDB" id="I0YRC5"/>
<dbReference type="KEGG" id="csl:COCSUDRAFT_57486"/>
<dbReference type="EMBL" id="AGSI01000014">
    <property type="protein sequence ID" value="EIE20944.1"/>
    <property type="molecule type" value="Genomic_DNA"/>
</dbReference>
<evidence type="ECO:0000259" key="4">
    <source>
        <dbReference type="Pfam" id="PF09759"/>
    </source>
</evidence>
<sequence>MSTADYLTIEDEEDDSSGSPVEPLRSLPQMSAAGQQLLLLLRVLRNLCATGIEATVAMAEEGVPEQVAHLVSDPMQGNTDGTAHLSKVAAQLLANMSANEGEALDAVWNACYPKTFVDLAAFQRESALLYVIASEEYAVALCGPGGSVILRRLLAAFVREGSNAEVGEQVMELGWLIGHLVYVRGLLPELFGALAEVQSEDNAVGATLDPLQCVLLELLSEEMENGSTRQQLKVSTEDAPDKALRSLVFLVTTIRELGYAVAKTGGEAPLEASVLEAAFQVLKDLFALDDGGAGKACGRNLGSALCQQGLVSLLLSFLVALGPIRRQTRAAAPDAGQPSSTQERPMDNSISSTAAKFPRLPPYLGFRTDVVAVLAHAAYGRRQVQNEILELGGVPIMLSQCQVDDASPMVREWALWGVRNLCRGNEPVQQAILDLQPVAPLQNPDLMHLGLQVKMDTATGKFSVVKQGGATSQLSLRRESESDASAAAAAPAAGGRRPS</sequence>
<dbReference type="RefSeq" id="XP_005645488.1">
    <property type="nucleotide sequence ID" value="XM_005645431.1"/>
</dbReference>
<dbReference type="InterPro" id="IPR016024">
    <property type="entry name" value="ARM-type_fold"/>
</dbReference>
<protein>
    <recommendedName>
        <fullName evidence="4">Ataxin-10 domain-containing protein</fullName>
    </recommendedName>
</protein>
<accession>I0YRC5</accession>
<keyword evidence="1" id="KW-0132">Cell division</keyword>
<feature type="region of interest" description="Disordered" evidence="3">
    <location>
        <begin position="470"/>
        <end position="499"/>
    </location>
</feature>
<feature type="compositionally biased region" description="Low complexity" evidence="3">
    <location>
        <begin position="484"/>
        <end position="499"/>
    </location>
</feature>
<proteinExistence type="predicted"/>
<dbReference type="InterPro" id="IPR051374">
    <property type="entry name" value="Ataxin-10/CTR86_families"/>
</dbReference>
<dbReference type="Gene3D" id="1.25.10.10">
    <property type="entry name" value="Leucine-rich Repeat Variant"/>
    <property type="match status" value="1"/>
</dbReference>
<dbReference type="InterPro" id="IPR019156">
    <property type="entry name" value="Ataxin-10_domain"/>
</dbReference>
<gene>
    <name evidence="5" type="ORF">COCSUDRAFT_57486</name>
</gene>
<feature type="domain" description="Ataxin-10" evidence="4">
    <location>
        <begin position="366"/>
        <end position="463"/>
    </location>
</feature>
<dbReference type="Proteomes" id="UP000007264">
    <property type="component" value="Unassembled WGS sequence"/>
</dbReference>
<dbReference type="STRING" id="574566.I0YRC5"/>
<name>I0YRC5_COCSC</name>
<evidence type="ECO:0000256" key="2">
    <source>
        <dbReference type="ARBA" id="ARBA00023306"/>
    </source>
</evidence>